<dbReference type="Gene3D" id="3.30.230.40">
    <property type="entry name" value="Imidazole glycerol phosphate dehydratase, domain 1"/>
    <property type="match status" value="2"/>
</dbReference>
<dbReference type="HAMAP" id="MF_00076">
    <property type="entry name" value="HisB"/>
    <property type="match status" value="1"/>
</dbReference>
<evidence type="ECO:0000256" key="2">
    <source>
        <dbReference type="ARBA" id="ARBA00016664"/>
    </source>
</evidence>
<dbReference type="FunFam" id="3.30.230.40:FF:000001">
    <property type="entry name" value="Imidazoleglycerol-phosphate dehydratase HisB"/>
    <property type="match status" value="1"/>
</dbReference>
<comment type="pathway">
    <text evidence="1 6 7">Amino-acid biosynthesis; L-histidine biosynthesis; L-histidine from 5-phospho-alpha-D-ribose 1-diphosphate: step 6/9.</text>
</comment>
<evidence type="ECO:0000256" key="3">
    <source>
        <dbReference type="ARBA" id="ARBA00022605"/>
    </source>
</evidence>
<keyword evidence="6" id="KW-0963">Cytoplasm</keyword>
<dbReference type="InterPro" id="IPR038494">
    <property type="entry name" value="IGPD_sf"/>
</dbReference>
<dbReference type="EC" id="4.2.1.19" evidence="6 7"/>
<dbReference type="AlphaFoldDB" id="A0A9D0YWW0"/>
<dbReference type="PROSITE" id="PS00955">
    <property type="entry name" value="IGP_DEHYDRATASE_2"/>
    <property type="match status" value="1"/>
</dbReference>
<evidence type="ECO:0000256" key="6">
    <source>
        <dbReference type="HAMAP-Rule" id="MF_00076"/>
    </source>
</evidence>
<dbReference type="CDD" id="cd07914">
    <property type="entry name" value="IGPD"/>
    <property type="match status" value="1"/>
</dbReference>
<protein>
    <recommendedName>
        <fullName evidence="2 6">Imidazoleglycerol-phosphate dehydratase</fullName>
        <shortName evidence="6">IGPD</shortName>
        <ecNumber evidence="6 7">4.2.1.19</ecNumber>
    </recommendedName>
</protein>
<name>A0A9D0YWW0_9FIRM</name>
<proteinExistence type="inferred from homology"/>
<dbReference type="Pfam" id="PF00475">
    <property type="entry name" value="IGPD"/>
    <property type="match status" value="1"/>
</dbReference>
<comment type="catalytic activity">
    <reaction evidence="6 7">
        <text>D-erythro-1-(imidazol-4-yl)glycerol 3-phosphate = 3-(imidazol-4-yl)-2-oxopropyl phosphate + H2O</text>
        <dbReference type="Rhea" id="RHEA:11040"/>
        <dbReference type="ChEBI" id="CHEBI:15377"/>
        <dbReference type="ChEBI" id="CHEBI:57766"/>
        <dbReference type="ChEBI" id="CHEBI:58278"/>
        <dbReference type="EC" id="4.2.1.19"/>
    </reaction>
</comment>
<evidence type="ECO:0000256" key="7">
    <source>
        <dbReference type="RuleBase" id="RU000599"/>
    </source>
</evidence>
<evidence type="ECO:0000256" key="4">
    <source>
        <dbReference type="ARBA" id="ARBA00023102"/>
    </source>
</evidence>
<dbReference type="NCBIfam" id="NF002114">
    <property type="entry name" value="PRK00951.2-4"/>
    <property type="match status" value="1"/>
</dbReference>
<reference evidence="8" key="2">
    <citation type="journal article" date="2021" name="PeerJ">
        <title>Extensive microbial diversity within the chicken gut microbiome revealed by metagenomics and culture.</title>
        <authorList>
            <person name="Gilroy R."/>
            <person name="Ravi A."/>
            <person name="Getino M."/>
            <person name="Pursley I."/>
            <person name="Horton D.L."/>
            <person name="Alikhan N.F."/>
            <person name="Baker D."/>
            <person name="Gharbi K."/>
            <person name="Hall N."/>
            <person name="Watson M."/>
            <person name="Adriaenssens E.M."/>
            <person name="Foster-Nyarko E."/>
            <person name="Jarju S."/>
            <person name="Secka A."/>
            <person name="Antonio M."/>
            <person name="Oren A."/>
            <person name="Chaudhuri R.R."/>
            <person name="La Ragione R."/>
            <person name="Hildebrand F."/>
            <person name="Pallen M.J."/>
        </authorList>
    </citation>
    <scope>NUCLEOTIDE SEQUENCE</scope>
    <source>
        <strain evidence="8">ChiHile30-977</strain>
    </source>
</reference>
<keyword evidence="3 6" id="KW-0028">Amino-acid biosynthesis</keyword>
<dbReference type="PANTHER" id="PTHR23133">
    <property type="entry name" value="IMIDAZOLEGLYCEROL-PHOSPHATE DEHYDRATASE HIS7"/>
    <property type="match status" value="1"/>
</dbReference>
<dbReference type="InterPro" id="IPR000807">
    <property type="entry name" value="ImidazoleglycerolP_deHydtase"/>
</dbReference>
<sequence length="195" mass="20902">MRQATLERKTAETCISLSLCLEGGAVDVQTGCGFFDHMLTLLARHAGFGLTLACRGDLQVDAHHTVEDCGIALGRALKRCLGDCRGIARYGSFLLPMDEALVLVALDISGRCHLACDLPLPAPRVGDFDTELGREFFLALCREAALTLHIRELAGENTHHILEAAFKGVGRALAQAVAPDVRRPDDIPSTKGVIG</sequence>
<organism evidence="8 9">
    <name type="scientific">Candidatus Avichristensenella intestinipullorum</name>
    <dbReference type="NCBI Taxonomy" id="2840693"/>
    <lineage>
        <taxon>Bacteria</taxon>
        <taxon>Bacillati</taxon>
        <taxon>Bacillota</taxon>
        <taxon>Clostridia</taxon>
        <taxon>Candidatus Avichristensenella</taxon>
    </lineage>
</organism>
<dbReference type="EMBL" id="DVFI01000071">
    <property type="protein sequence ID" value="HIQ62866.1"/>
    <property type="molecule type" value="Genomic_DNA"/>
</dbReference>
<comment type="caution">
    <text evidence="8">The sequence shown here is derived from an EMBL/GenBank/DDBJ whole genome shotgun (WGS) entry which is preliminary data.</text>
</comment>
<keyword evidence="5 6" id="KW-0456">Lyase</keyword>
<dbReference type="InterPro" id="IPR020568">
    <property type="entry name" value="Ribosomal_Su5_D2-typ_SF"/>
</dbReference>
<evidence type="ECO:0000313" key="9">
    <source>
        <dbReference type="Proteomes" id="UP000886819"/>
    </source>
</evidence>
<evidence type="ECO:0000256" key="5">
    <source>
        <dbReference type="ARBA" id="ARBA00023239"/>
    </source>
</evidence>
<gene>
    <name evidence="6 8" type="primary">hisB</name>
    <name evidence="8" type="ORF">IAA66_04670</name>
</gene>
<evidence type="ECO:0000256" key="1">
    <source>
        <dbReference type="ARBA" id="ARBA00005047"/>
    </source>
</evidence>
<comment type="subcellular location">
    <subcellularLocation>
        <location evidence="6 7">Cytoplasm</location>
    </subcellularLocation>
</comment>
<evidence type="ECO:0000313" key="8">
    <source>
        <dbReference type="EMBL" id="HIQ62866.1"/>
    </source>
</evidence>
<dbReference type="Proteomes" id="UP000886819">
    <property type="component" value="Unassembled WGS sequence"/>
</dbReference>
<dbReference type="GO" id="GO:0000105">
    <property type="term" value="P:L-histidine biosynthetic process"/>
    <property type="evidence" value="ECO:0007669"/>
    <property type="project" value="UniProtKB-UniRule"/>
</dbReference>
<dbReference type="FunFam" id="3.30.230.40:FF:000003">
    <property type="entry name" value="Imidazoleglycerol-phosphate dehydratase HisB"/>
    <property type="match status" value="1"/>
</dbReference>
<dbReference type="GO" id="GO:0005737">
    <property type="term" value="C:cytoplasm"/>
    <property type="evidence" value="ECO:0007669"/>
    <property type="project" value="UniProtKB-SubCell"/>
</dbReference>
<dbReference type="PANTHER" id="PTHR23133:SF2">
    <property type="entry name" value="IMIDAZOLEGLYCEROL-PHOSPHATE DEHYDRATASE"/>
    <property type="match status" value="1"/>
</dbReference>
<keyword evidence="4 6" id="KW-0368">Histidine biosynthesis</keyword>
<reference evidence="8" key="1">
    <citation type="submission" date="2020-10" db="EMBL/GenBank/DDBJ databases">
        <authorList>
            <person name="Gilroy R."/>
        </authorList>
    </citation>
    <scope>NUCLEOTIDE SEQUENCE</scope>
    <source>
        <strain evidence="8">ChiHile30-977</strain>
    </source>
</reference>
<dbReference type="InterPro" id="IPR020565">
    <property type="entry name" value="ImidazoleglycerP_deHydtase_CS"/>
</dbReference>
<comment type="similarity">
    <text evidence="6 7">Belongs to the imidazoleglycerol-phosphate dehydratase family.</text>
</comment>
<dbReference type="GO" id="GO:0004424">
    <property type="term" value="F:imidazoleglycerol-phosphate dehydratase activity"/>
    <property type="evidence" value="ECO:0007669"/>
    <property type="project" value="UniProtKB-UniRule"/>
</dbReference>
<accession>A0A9D0YWW0</accession>
<dbReference type="NCBIfam" id="NF002111">
    <property type="entry name" value="PRK00951.2-1"/>
    <property type="match status" value="1"/>
</dbReference>
<dbReference type="SUPFAM" id="SSF54211">
    <property type="entry name" value="Ribosomal protein S5 domain 2-like"/>
    <property type="match status" value="2"/>
</dbReference>
<dbReference type="PROSITE" id="PS00954">
    <property type="entry name" value="IGP_DEHYDRATASE_1"/>
    <property type="match status" value="1"/>
</dbReference>